<accession>A0A4R3YIX7</accession>
<reference evidence="1 2" key="1">
    <citation type="submission" date="2019-03" db="EMBL/GenBank/DDBJ databases">
        <title>Above-ground endophytic microbial communities from plants in different locations in the United States.</title>
        <authorList>
            <person name="Frank C."/>
        </authorList>
    </citation>
    <scope>NUCLEOTIDE SEQUENCE [LARGE SCALE GENOMIC DNA]</scope>
    <source>
        <strain evidence="1 2">LP_13_YM</strain>
    </source>
</reference>
<gene>
    <name evidence="1" type="ORF">EC912_108144</name>
</gene>
<evidence type="ECO:0000313" key="2">
    <source>
        <dbReference type="Proteomes" id="UP000295645"/>
    </source>
</evidence>
<comment type="caution">
    <text evidence="1">The sequence shown here is derived from an EMBL/GenBank/DDBJ whole genome shotgun (WGS) entry which is preliminary data.</text>
</comment>
<dbReference type="GO" id="GO:0006974">
    <property type="term" value="P:DNA damage response"/>
    <property type="evidence" value="ECO:0007669"/>
    <property type="project" value="TreeGrafter"/>
</dbReference>
<dbReference type="Proteomes" id="UP000295645">
    <property type="component" value="Unassembled WGS sequence"/>
</dbReference>
<name>A0A4R3YIX7_9GAMM</name>
<evidence type="ECO:0000313" key="1">
    <source>
        <dbReference type="EMBL" id="TCV92150.1"/>
    </source>
</evidence>
<organism evidence="1 2">
    <name type="scientific">Luteibacter rhizovicinus</name>
    <dbReference type="NCBI Taxonomy" id="242606"/>
    <lineage>
        <taxon>Bacteria</taxon>
        <taxon>Pseudomonadati</taxon>
        <taxon>Pseudomonadota</taxon>
        <taxon>Gammaproteobacteria</taxon>
        <taxon>Lysobacterales</taxon>
        <taxon>Rhodanobacteraceae</taxon>
        <taxon>Luteibacter</taxon>
    </lineage>
</organism>
<dbReference type="AlphaFoldDB" id="A0A4R3YIX7"/>
<sequence length="305" mass="33880">MSSLSRFIRSLRGRSQWHSTRLRGAEAAVKYAARCLRAWKPHGRWLAFLDETPGMAGVVAVDPTLVERYQHRFISRSLRTRRRLAILSDHYAFAAQHFPRELFDAIYLRRTVDIGAIALRDGGALRIVLKAPALRGREGELSIYLFDENGLQLSFATVTIADDGSTLLIGCIQGAAAGAGREVIRDLTKQCHGLRPKNLLLSLIYALAEGFGIKRIRAVGNAVHPFAGIANKIKADYDGFWSENDGILSDDGLFDLPPSEPVRSELDVESKHRSAFRKREALRRQACTVVAMAFQHAVRDISMAA</sequence>
<dbReference type="PANTHER" id="PTHR38785:SF1">
    <property type="entry name" value="HOMOLOG OF VIRK"/>
    <property type="match status" value="1"/>
</dbReference>
<dbReference type="InterPro" id="IPR007488">
    <property type="entry name" value="DUF535"/>
</dbReference>
<dbReference type="Pfam" id="PF04393">
    <property type="entry name" value="DUF535"/>
    <property type="match status" value="1"/>
</dbReference>
<protein>
    <recommendedName>
        <fullName evidence="3">DUF535 domain-containing protein</fullName>
    </recommendedName>
</protein>
<evidence type="ECO:0008006" key="3">
    <source>
        <dbReference type="Google" id="ProtNLM"/>
    </source>
</evidence>
<dbReference type="RefSeq" id="WP_132146460.1">
    <property type="nucleotide sequence ID" value="NZ_SMCS01000008.1"/>
</dbReference>
<dbReference type="OrthoDB" id="6835762at2"/>
<keyword evidence="2" id="KW-1185">Reference proteome</keyword>
<proteinExistence type="predicted"/>
<dbReference type="PANTHER" id="PTHR38785">
    <property type="entry name" value="HOMOLOG OF VIRK"/>
    <property type="match status" value="1"/>
</dbReference>
<dbReference type="EMBL" id="SMCS01000008">
    <property type="protein sequence ID" value="TCV92150.1"/>
    <property type="molecule type" value="Genomic_DNA"/>
</dbReference>